<comment type="caution">
    <text evidence="2">The sequence shown here is derived from an EMBL/GenBank/DDBJ whole genome shotgun (WGS) entry which is preliminary data.</text>
</comment>
<dbReference type="InterPro" id="IPR029068">
    <property type="entry name" value="Glyas_Bleomycin-R_OHBP_Dase"/>
</dbReference>
<evidence type="ECO:0000259" key="1">
    <source>
        <dbReference type="Pfam" id="PF06983"/>
    </source>
</evidence>
<dbReference type="Proteomes" id="UP001165292">
    <property type="component" value="Unassembled WGS sequence"/>
</dbReference>
<gene>
    <name evidence="2" type="ORF">NJF43_15890</name>
</gene>
<dbReference type="PANTHER" id="PTHR33990:SF1">
    <property type="entry name" value="PROTEIN YJDN"/>
    <property type="match status" value="1"/>
</dbReference>
<organism evidence="2 3">
    <name type="scientific">Stutzerimonas nitrititolerans</name>
    <dbReference type="NCBI Taxonomy" id="2482751"/>
    <lineage>
        <taxon>Bacteria</taxon>
        <taxon>Pseudomonadati</taxon>
        <taxon>Pseudomonadota</taxon>
        <taxon>Gammaproteobacteria</taxon>
        <taxon>Pseudomonadales</taxon>
        <taxon>Pseudomonadaceae</taxon>
        <taxon>Stutzerimonas</taxon>
    </lineage>
</organism>
<accession>A0AA41WPJ5</accession>
<proteinExistence type="predicted"/>
<evidence type="ECO:0000313" key="2">
    <source>
        <dbReference type="EMBL" id="MCO7546240.1"/>
    </source>
</evidence>
<protein>
    <submittedName>
        <fullName evidence="2">VOC family protein</fullName>
    </submittedName>
</protein>
<dbReference type="CDD" id="cd06588">
    <property type="entry name" value="PhnB_like"/>
    <property type="match status" value="1"/>
</dbReference>
<dbReference type="SUPFAM" id="SSF54593">
    <property type="entry name" value="Glyoxalase/Bleomycin resistance protein/Dihydroxybiphenyl dioxygenase"/>
    <property type="match status" value="1"/>
</dbReference>
<dbReference type="Gene3D" id="3.10.180.10">
    <property type="entry name" value="2,3-Dihydroxybiphenyl 1,2-Dioxygenase, domain 1"/>
    <property type="match status" value="1"/>
</dbReference>
<reference evidence="2" key="1">
    <citation type="submission" date="2022-06" db="EMBL/GenBank/DDBJ databases">
        <title>Detection of beta-lactamases in bacteria of animal origin.</title>
        <authorList>
            <person name="Mlynarcik P."/>
            <person name="Zdarska V."/>
            <person name="Chudobova H."/>
            <person name="Prochazkova P."/>
            <person name="Hricova K."/>
            <person name="Mezerova K."/>
            <person name="Bardon J."/>
            <person name="Dolejska M."/>
            <person name="Sukkar I."/>
            <person name="Kolar M."/>
        </authorList>
    </citation>
    <scope>NUCLEOTIDE SEQUENCE</scope>
    <source>
        <strain evidence="2">S 300-3</strain>
    </source>
</reference>
<feature type="domain" description="PhnB-like" evidence="1">
    <location>
        <begin position="2"/>
        <end position="135"/>
    </location>
</feature>
<name>A0AA41WPJ5_9GAMM</name>
<dbReference type="Pfam" id="PF06983">
    <property type="entry name" value="3-dmu-9_3-mt"/>
    <property type="match status" value="1"/>
</dbReference>
<dbReference type="AlphaFoldDB" id="A0AA41WPJ5"/>
<dbReference type="InterPro" id="IPR028973">
    <property type="entry name" value="PhnB-like"/>
</dbReference>
<evidence type="ECO:0000313" key="3">
    <source>
        <dbReference type="Proteomes" id="UP001165292"/>
    </source>
</evidence>
<dbReference type="RefSeq" id="WP_115027534.1">
    <property type="nucleotide sequence ID" value="NZ_DALZTE010000002.1"/>
</dbReference>
<dbReference type="PANTHER" id="PTHR33990">
    <property type="entry name" value="PROTEIN YJDN-RELATED"/>
    <property type="match status" value="1"/>
</dbReference>
<dbReference type="EMBL" id="JAMYBS010000021">
    <property type="protein sequence ID" value="MCO7546240.1"/>
    <property type="molecule type" value="Genomic_DNA"/>
</dbReference>
<sequence>MKISTYLTFDGQAREAFAFYQQALGGTLELFSFGQAPDAGQFPAEYHDRVMHVCLSLGEYRLMASDTLPGEFCGGAPYEGIKGCSISLHPDSVAEGERLFAALSEGGQVVMPMEKTFWAERFGMFTDRFGVSWMVNCETP</sequence>